<evidence type="ECO:0000256" key="1">
    <source>
        <dbReference type="ARBA" id="ARBA00010928"/>
    </source>
</evidence>
<name>A0A427Y7J9_9TREE</name>
<protein>
    <submittedName>
        <fullName evidence="5">Uncharacterized protein</fullName>
    </submittedName>
</protein>
<evidence type="ECO:0000259" key="3">
    <source>
        <dbReference type="Pfam" id="PF01408"/>
    </source>
</evidence>
<sequence>MSITSAKKLRIAVLGLGRMGKRHARHVAYNVPRAELVAVCDPVAATEGWAKEDLPATAKWYADSTEAINSPDVDAVLIATDTATHATLAIQALQAGKHVLLEKPISVDVKKAIPVVEAAAAHPHLKTMIGFSRRYDESYLEAKRRIDNGQLGKAYMIKSATNDQYDPSGFFIAYSKDSGGIFLDCGIHDIDIARWLLDVANPSLLKNPAKQVTRVYATGLNVRHPELAESEDCDNANCIVEFENGTQCTFHLSRTALHGHDCFCEVFGTESKLVINGNPNMTRVEIRDEHGVRMESTPTYYDRFKDAFVNEANTFTACVLDDLPVPTTPSDGLEAAQIALGLTHSFRAGKPVFFGEDGKPIID</sequence>
<dbReference type="Pfam" id="PF22725">
    <property type="entry name" value="GFO_IDH_MocA_C3"/>
    <property type="match status" value="1"/>
</dbReference>
<reference evidence="5 6" key="1">
    <citation type="submission" date="2018-11" db="EMBL/GenBank/DDBJ databases">
        <title>Genome sequence of Saitozyma podzolica DSM 27192.</title>
        <authorList>
            <person name="Aliyu H."/>
            <person name="Gorte O."/>
            <person name="Ochsenreither K."/>
        </authorList>
    </citation>
    <scope>NUCLEOTIDE SEQUENCE [LARGE SCALE GENOMIC DNA]</scope>
    <source>
        <strain evidence="5 6">DSM 27192</strain>
    </source>
</reference>
<dbReference type="PANTHER" id="PTHR42840:SF3">
    <property type="entry name" value="BINDING ROSSMANN FOLD OXIDOREDUCTASE, PUTATIVE (AFU_ORTHOLOGUE AFUA_2G10240)-RELATED"/>
    <property type="match status" value="1"/>
</dbReference>
<dbReference type="GO" id="GO:0016491">
    <property type="term" value="F:oxidoreductase activity"/>
    <property type="evidence" value="ECO:0007669"/>
    <property type="project" value="UniProtKB-KW"/>
</dbReference>
<gene>
    <name evidence="5" type="ORF">EHS25_003556</name>
</gene>
<dbReference type="Pfam" id="PF01408">
    <property type="entry name" value="GFO_IDH_MocA"/>
    <property type="match status" value="1"/>
</dbReference>
<dbReference type="GO" id="GO:0006740">
    <property type="term" value="P:NADPH regeneration"/>
    <property type="evidence" value="ECO:0007669"/>
    <property type="project" value="TreeGrafter"/>
</dbReference>
<proteinExistence type="inferred from homology"/>
<dbReference type="GO" id="GO:0000166">
    <property type="term" value="F:nucleotide binding"/>
    <property type="evidence" value="ECO:0007669"/>
    <property type="project" value="InterPro"/>
</dbReference>
<organism evidence="5 6">
    <name type="scientific">Saitozyma podzolica</name>
    <dbReference type="NCBI Taxonomy" id="1890683"/>
    <lineage>
        <taxon>Eukaryota</taxon>
        <taxon>Fungi</taxon>
        <taxon>Dikarya</taxon>
        <taxon>Basidiomycota</taxon>
        <taxon>Agaricomycotina</taxon>
        <taxon>Tremellomycetes</taxon>
        <taxon>Tremellales</taxon>
        <taxon>Trimorphomycetaceae</taxon>
        <taxon>Saitozyma</taxon>
    </lineage>
</organism>
<keyword evidence="2" id="KW-0560">Oxidoreductase</keyword>
<evidence type="ECO:0000259" key="4">
    <source>
        <dbReference type="Pfam" id="PF22725"/>
    </source>
</evidence>
<dbReference type="STRING" id="1890683.A0A427Y7J9"/>
<dbReference type="Gene3D" id="3.40.50.720">
    <property type="entry name" value="NAD(P)-binding Rossmann-like Domain"/>
    <property type="match status" value="1"/>
</dbReference>
<comment type="similarity">
    <text evidence="1">Belongs to the Gfo/Idh/MocA family.</text>
</comment>
<feature type="domain" description="GFO/IDH/MocA-like oxidoreductase" evidence="4">
    <location>
        <begin position="139"/>
        <end position="273"/>
    </location>
</feature>
<dbReference type="SUPFAM" id="SSF51735">
    <property type="entry name" value="NAD(P)-binding Rossmann-fold domains"/>
    <property type="match status" value="1"/>
</dbReference>
<keyword evidence="6" id="KW-1185">Reference proteome</keyword>
<dbReference type="EMBL" id="RSCD01000018">
    <property type="protein sequence ID" value="RSH87067.1"/>
    <property type="molecule type" value="Genomic_DNA"/>
</dbReference>
<dbReference type="InterPro" id="IPR000683">
    <property type="entry name" value="Gfo/Idh/MocA-like_OxRdtase_N"/>
</dbReference>
<evidence type="ECO:0000313" key="5">
    <source>
        <dbReference type="EMBL" id="RSH87067.1"/>
    </source>
</evidence>
<dbReference type="PANTHER" id="PTHR42840">
    <property type="entry name" value="NAD(P)-BINDING ROSSMANN-FOLD SUPERFAMILY PROTEIN-RELATED"/>
    <property type="match status" value="1"/>
</dbReference>
<accession>A0A427Y7J9</accession>
<dbReference type="InterPro" id="IPR036291">
    <property type="entry name" value="NAD(P)-bd_dom_sf"/>
</dbReference>
<dbReference type="AlphaFoldDB" id="A0A427Y7J9"/>
<dbReference type="SUPFAM" id="SSF55347">
    <property type="entry name" value="Glyceraldehyde-3-phosphate dehydrogenase-like, C-terminal domain"/>
    <property type="match status" value="1"/>
</dbReference>
<dbReference type="Proteomes" id="UP000279259">
    <property type="component" value="Unassembled WGS sequence"/>
</dbReference>
<evidence type="ECO:0000256" key="2">
    <source>
        <dbReference type="ARBA" id="ARBA00023002"/>
    </source>
</evidence>
<feature type="domain" description="Gfo/Idh/MocA-like oxidoreductase N-terminal" evidence="3">
    <location>
        <begin position="9"/>
        <end position="123"/>
    </location>
</feature>
<dbReference type="OrthoDB" id="446809at2759"/>
<dbReference type="Gene3D" id="3.30.360.10">
    <property type="entry name" value="Dihydrodipicolinate Reductase, domain 2"/>
    <property type="match status" value="1"/>
</dbReference>
<dbReference type="FunFam" id="3.30.360.10:FF:000017">
    <property type="entry name" value="Oxidoreductase family NAD-binding Rossmann fold"/>
    <property type="match status" value="1"/>
</dbReference>
<evidence type="ECO:0000313" key="6">
    <source>
        <dbReference type="Proteomes" id="UP000279259"/>
    </source>
</evidence>
<dbReference type="InterPro" id="IPR055170">
    <property type="entry name" value="GFO_IDH_MocA-like_dom"/>
</dbReference>
<dbReference type="GO" id="GO:0005737">
    <property type="term" value="C:cytoplasm"/>
    <property type="evidence" value="ECO:0007669"/>
    <property type="project" value="TreeGrafter"/>
</dbReference>
<comment type="caution">
    <text evidence="5">The sequence shown here is derived from an EMBL/GenBank/DDBJ whole genome shotgun (WGS) entry which is preliminary data.</text>
</comment>